<dbReference type="GO" id="GO:0033063">
    <property type="term" value="C:Rad51B-Rad51C-Rad51D-XRCC2 complex"/>
    <property type="evidence" value="ECO:0007669"/>
    <property type="project" value="InterPro"/>
</dbReference>
<name>A0A0W4ZIE3_PNEC8</name>
<comment type="caution">
    <text evidence="1">The sequence shown here is derived from an EMBL/GenBank/DDBJ whole genome shotgun (WGS) entry which is preliminary data.</text>
</comment>
<dbReference type="GeneID" id="28936768"/>
<dbReference type="GO" id="GO:0000400">
    <property type="term" value="F:four-way junction DNA binding"/>
    <property type="evidence" value="ECO:0007669"/>
    <property type="project" value="TreeGrafter"/>
</dbReference>
<dbReference type="VEuPathDB" id="FungiDB:T552_02005"/>
<organism evidence="1 2">
    <name type="scientific">Pneumocystis carinii (strain B80)</name>
    <name type="common">Rat pneumocystis pneumonia agent</name>
    <name type="synonym">Pneumocystis carinii f. sp. carinii</name>
    <dbReference type="NCBI Taxonomy" id="1408658"/>
    <lineage>
        <taxon>Eukaryota</taxon>
        <taxon>Fungi</taxon>
        <taxon>Dikarya</taxon>
        <taxon>Ascomycota</taxon>
        <taxon>Taphrinomycotina</taxon>
        <taxon>Pneumocystomycetes</taxon>
        <taxon>Pneumocystaceae</taxon>
        <taxon>Pneumocystis</taxon>
    </lineage>
</organism>
<dbReference type="InterPro" id="IPR030547">
    <property type="entry name" value="XRCC2"/>
</dbReference>
<dbReference type="GO" id="GO:0000724">
    <property type="term" value="P:double-strand break repair via homologous recombination"/>
    <property type="evidence" value="ECO:0007669"/>
    <property type="project" value="InterPro"/>
</dbReference>
<proteinExistence type="predicted"/>
<dbReference type="OrthoDB" id="420422at2759"/>
<evidence type="ECO:0000313" key="2">
    <source>
        <dbReference type="Proteomes" id="UP000054454"/>
    </source>
</evidence>
<dbReference type="CDD" id="cd19490">
    <property type="entry name" value="XRCC2"/>
    <property type="match status" value="1"/>
</dbReference>
<accession>A0A0W4ZIE3</accession>
<keyword evidence="2" id="KW-1185">Reference proteome</keyword>
<dbReference type="Proteomes" id="UP000054454">
    <property type="component" value="Unassembled WGS sequence"/>
</dbReference>
<sequence>MEAIVLAKELLNTFEYESCTSLVQAIRSHLCCKRGGIKFSISLLDDLIASKDDRGLHYGDILELQGPYGSGKRHLLYFIASRTLLPKIYESNEEKEVIGGLEEGIVLLDCSRKWKTYRLEEIMYEKVKNIFKKSQNDRIKEENDKECKDRIFKDIVKQSLTRLYIFRPEDSISLIATLQYLPQYFKSYANDVKIRYVFVDSISAFYWKDLYSNLLSNPYVQERINIIYKQITQLLKKFCYTWCSLAISTNWVLQTSQNFNPYTTNIRYFTISDDSFQIYHQHLPFSYTSQVSHRICFLKKAVSQFSSGIDLKNLLVYSQQRNNILQLGLYLAVLQRLSNKDLAPSKRTGFIFRITKDNVQIETYL</sequence>
<dbReference type="AlphaFoldDB" id="A0A0W4ZIE3"/>
<evidence type="ECO:0008006" key="3">
    <source>
        <dbReference type="Google" id="ProtNLM"/>
    </source>
</evidence>
<dbReference type="PANTHER" id="PTHR46644:SF2">
    <property type="entry name" value="DNA REPAIR PROTEIN XRCC2"/>
    <property type="match status" value="1"/>
</dbReference>
<dbReference type="Gene3D" id="3.40.50.300">
    <property type="entry name" value="P-loop containing nucleotide triphosphate hydrolases"/>
    <property type="match status" value="1"/>
</dbReference>
<dbReference type="InterPro" id="IPR027417">
    <property type="entry name" value="P-loop_NTPase"/>
</dbReference>
<dbReference type="EMBL" id="LFVZ01000008">
    <property type="protein sequence ID" value="KTW28146.1"/>
    <property type="molecule type" value="Genomic_DNA"/>
</dbReference>
<evidence type="ECO:0000313" key="1">
    <source>
        <dbReference type="EMBL" id="KTW28146.1"/>
    </source>
</evidence>
<dbReference type="GO" id="GO:0005657">
    <property type="term" value="C:replication fork"/>
    <property type="evidence" value="ECO:0007669"/>
    <property type="project" value="InterPro"/>
</dbReference>
<dbReference type="GO" id="GO:0005815">
    <property type="term" value="C:microtubule organizing center"/>
    <property type="evidence" value="ECO:0007669"/>
    <property type="project" value="TreeGrafter"/>
</dbReference>
<dbReference type="SUPFAM" id="SSF52540">
    <property type="entry name" value="P-loop containing nucleoside triphosphate hydrolases"/>
    <property type="match status" value="1"/>
</dbReference>
<dbReference type="PANTHER" id="PTHR46644">
    <property type="entry name" value="DNA REPAIR PROTEIN XRCC2"/>
    <property type="match status" value="1"/>
</dbReference>
<reference evidence="2" key="1">
    <citation type="journal article" date="2016" name="Nat. Commun.">
        <title>Genome analysis of three Pneumocystis species reveals adaptation mechanisms to life exclusively in mammalian hosts.</title>
        <authorList>
            <person name="Ma L."/>
            <person name="Chen Z."/>
            <person name="Huang D.W."/>
            <person name="Kutty G."/>
            <person name="Ishihara M."/>
            <person name="Wang H."/>
            <person name="Abouelleil A."/>
            <person name="Bishop L."/>
            <person name="Davey E."/>
            <person name="Deng R."/>
            <person name="Deng X."/>
            <person name="Fan L."/>
            <person name="Fantoni G."/>
            <person name="Fitzgerald M."/>
            <person name="Gogineni E."/>
            <person name="Goldberg J.M."/>
            <person name="Handley G."/>
            <person name="Hu X."/>
            <person name="Huber C."/>
            <person name="Jiao X."/>
            <person name="Jones K."/>
            <person name="Levin J.Z."/>
            <person name="Liu Y."/>
            <person name="Macdonald P."/>
            <person name="Melnikov A."/>
            <person name="Raley C."/>
            <person name="Sassi M."/>
            <person name="Sherman B.T."/>
            <person name="Song X."/>
            <person name="Sykes S."/>
            <person name="Tran B."/>
            <person name="Walsh L."/>
            <person name="Xia Y."/>
            <person name="Yang J."/>
            <person name="Young S."/>
            <person name="Zeng Q."/>
            <person name="Zheng X."/>
            <person name="Stephens R."/>
            <person name="Nusbaum C."/>
            <person name="Birren B.W."/>
            <person name="Azadi P."/>
            <person name="Lempicki R.A."/>
            <person name="Cuomo C.A."/>
            <person name="Kovacs J.A."/>
        </authorList>
    </citation>
    <scope>NUCLEOTIDE SEQUENCE [LARGE SCALE GENOMIC DNA]</scope>
    <source>
        <strain evidence="2">B80</strain>
    </source>
</reference>
<protein>
    <recommendedName>
        <fullName evidence="3">DNA recombination and repair protein Rad51-like C-terminal domain-containing protein</fullName>
    </recommendedName>
</protein>
<dbReference type="RefSeq" id="XP_018225855.1">
    <property type="nucleotide sequence ID" value="XM_018370565.1"/>
</dbReference>
<gene>
    <name evidence="1" type="ORF">T552_02005</name>
</gene>
<dbReference type="GO" id="GO:0042148">
    <property type="term" value="P:DNA strand invasion"/>
    <property type="evidence" value="ECO:0007669"/>
    <property type="project" value="TreeGrafter"/>
</dbReference>